<accession>A0A5B2VLF2</accession>
<proteinExistence type="predicted"/>
<keyword evidence="1" id="KW-0472">Membrane</keyword>
<keyword evidence="1" id="KW-0812">Transmembrane</keyword>
<reference evidence="2 3" key="1">
    <citation type="submission" date="2019-09" db="EMBL/GenBank/DDBJ databases">
        <title>Chitinophaga ginsengihumi sp. nov., isolated from soil of ginseng rhizosphere.</title>
        <authorList>
            <person name="Lee J."/>
        </authorList>
    </citation>
    <scope>NUCLEOTIDE SEQUENCE [LARGE SCALE GENOMIC DNA]</scope>
    <source>
        <strain evidence="2 3">BN140078</strain>
    </source>
</reference>
<dbReference type="RefSeq" id="WP_149841078.1">
    <property type="nucleotide sequence ID" value="NZ_VUOC01000004.1"/>
</dbReference>
<evidence type="ECO:0000313" key="2">
    <source>
        <dbReference type="EMBL" id="KAA2239901.1"/>
    </source>
</evidence>
<comment type="caution">
    <text evidence="2">The sequence shown here is derived from an EMBL/GenBank/DDBJ whole genome shotgun (WGS) entry which is preliminary data.</text>
</comment>
<name>A0A5B2VLF2_9BACT</name>
<dbReference type="Proteomes" id="UP000324611">
    <property type="component" value="Unassembled WGS sequence"/>
</dbReference>
<dbReference type="EMBL" id="VUOC01000004">
    <property type="protein sequence ID" value="KAA2239901.1"/>
    <property type="molecule type" value="Genomic_DNA"/>
</dbReference>
<evidence type="ECO:0000256" key="1">
    <source>
        <dbReference type="SAM" id="Phobius"/>
    </source>
</evidence>
<gene>
    <name evidence="2" type="ORF">F0L74_27330</name>
</gene>
<sequence length="189" mass="22074">MSFELFSTIWSVTLKTISTCFYIIPLSKRFTAKKRRKNVIEGLTHTDIIQMANDHKSPIDSEIKLPIFKLVPIRMRKGLYDIDLYLINPNIRHSLTISCSTISGISLSMPIIVYDTTGVKLTTWNMKYFEDEIYPFEFGMVVNNKTIYQYYFEIITDEKKGVIEIANEYYAYRNKKYSPLEFAGLFAQP</sequence>
<feature type="transmembrane region" description="Helical" evidence="1">
    <location>
        <begin position="6"/>
        <end position="27"/>
    </location>
</feature>
<reference evidence="2 3" key="2">
    <citation type="submission" date="2019-09" db="EMBL/GenBank/DDBJ databases">
        <authorList>
            <person name="Jin C."/>
        </authorList>
    </citation>
    <scope>NUCLEOTIDE SEQUENCE [LARGE SCALE GENOMIC DNA]</scope>
    <source>
        <strain evidence="2 3">BN140078</strain>
    </source>
</reference>
<dbReference type="AlphaFoldDB" id="A0A5B2VLF2"/>
<protein>
    <submittedName>
        <fullName evidence="2">Uncharacterized protein</fullName>
    </submittedName>
</protein>
<keyword evidence="1" id="KW-1133">Transmembrane helix</keyword>
<keyword evidence="3" id="KW-1185">Reference proteome</keyword>
<organism evidence="2 3">
    <name type="scientific">Chitinophaga agrisoli</name>
    <dbReference type="NCBI Taxonomy" id="2607653"/>
    <lineage>
        <taxon>Bacteria</taxon>
        <taxon>Pseudomonadati</taxon>
        <taxon>Bacteroidota</taxon>
        <taxon>Chitinophagia</taxon>
        <taxon>Chitinophagales</taxon>
        <taxon>Chitinophagaceae</taxon>
        <taxon>Chitinophaga</taxon>
    </lineage>
</organism>
<evidence type="ECO:0000313" key="3">
    <source>
        <dbReference type="Proteomes" id="UP000324611"/>
    </source>
</evidence>